<name>A0A067YDQ4_9VIRU</name>
<reference evidence="2" key="2">
    <citation type="journal article" date="2014" name="Arch. Virol.">
        <title>Complete genome sequence analysis identifies a new genotype of brassica yellows virus that infects cabbage and radish in China.</title>
        <authorList>
            <person name="Zhang X.Y."/>
            <person name="Xiang H.Y."/>
            <person name="Zhou C.J."/>
            <person name="Li D.W."/>
            <person name="Yu J.L."/>
            <person name="Han C.G."/>
        </authorList>
    </citation>
    <scope>NUCLEOTIDE SEQUENCE</scope>
    <source>
        <strain evidence="2">Chinese cabbage-Haidian</strain>
    </source>
</reference>
<feature type="compositionally biased region" description="Low complexity" evidence="1">
    <location>
        <begin position="308"/>
        <end position="320"/>
    </location>
</feature>
<accession>A0A067YDQ4</accession>
<dbReference type="GO" id="GO:0019028">
    <property type="term" value="C:viral capsid"/>
    <property type="evidence" value="ECO:0007669"/>
    <property type="project" value="InterPro"/>
</dbReference>
<feature type="compositionally biased region" description="Polar residues" evidence="1">
    <location>
        <begin position="201"/>
        <end position="216"/>
    </location>
</feature>
<protein>
    <submittedName>
        <fullName evidence="2">p5</fullName>
    </submittedName>
</protein>
<proteinExistence type="predicted"/>
<reference evidence="2" key="1">
    <citation type="submission" date="2013-05" db="EMBL/GenBank/DDBJ databases">
        <authorList>
            <person name="Han C."/>
        </authorList>
    </citation>
    <scope>NUCLEOTIDE SEQUENCE</scope>
    <source>
        <strain evidence="2">Chinese cabbage-Haidian</strain>
    </source>
</reference>
<dbReference type="PRINTS" id="PR00910">
    <property type="entry name" value="LVIRUSORF6"/>
</dbReference>
<dbReference type="InterPro" id="IPR002929">
    <property type="entry name" value="PLrV_ORF5"/>
</dbReference>
<evidence type="ECO:0000256" key="1">
    <source>
        <dbReference type="SAM" id="MobiDB-lite"/>
    </source>
</evidence>
<evidence type="ECO:0000313" key="2">
    <source>
        <dbReference type="EMBL" id="AHA51499.1"/>
    </source>
</evidence>
<organism evidence="2">
    <name type="scientific">Brassica yellows virus</name>
    <dbReference type="NCBI Taxonomy" id="1046403"/>
    <lineage>
        <taxon>Viruses</taxon>
        <taxon>Riboviria</taxon>
        <taxon>Orthornavirae</taxon>
        <taxon>Pisuviricota</taxon>
        <taxon>Pisoniviricetes</taxon>
        <taxon>Sobelivirales</taxon>
        <taxon>Solemoviridae</taxon>
        <taxon>Polerovirus</taxon>
        <taxon>Polerovirus TUYV</taxon>
        <taxon>Turnip yellows virus</taxon>
    </lineage>
</organism>
<dbReference type="Pfam" id="PF01690">
    <property type="entry name" value="PLRV_ORF5"/>
    <property type="match status" value="1"/>
</dbReference>
<dbReference type="EMBL" id="KF015269">
    <property type="protein sequence ID" value="AHA51499.1"/>
    <property type="molecule type" value="Genomic_RNA"/>
</dbReference>
<sequence>MNWTNVDARWYSSNNVKAVPMYVFPVPEGAWSVEISTEGYQPTASTTDPNKGKVDGMIAYSDDQSEVWNVGINQNCNITNLKADNSWKYGHPDMEINNCHFNQGQVLEMDGTISFHVETTGSDASFFLVGPAVQKQSKYNYAVSYGAWTDRDMELGLISVSLDEKDGSRGSAMKRPTREGHSKAVSTWETISLPEKENSEKSITSQRQDSKTQPKQGFSDAGSEDNKEWDFTPGTRMFLPEDFEEPREVQNDDLLRDRGIVVDPSLLEIPDSPPPRADHKDTDPWAEVERYKSSHKALVGEDTRSRQSSLTGGSLAGGSLRKLKPVTPDEYEQAKLKDESRLQYEQDLAEYHRSLKRPSSALIPRDDGELMEMDPSQRKLMKNAGVNLDKYGRPIKKGFLSFRK</sequence>
<feature type="region of interest" description="Disordered" evidence="1">
    <location>
        <begin position="165"/>
        <end position="235"/>
    </location>
</feature>
<feature type="region of interest" description="Disordered" evidence="1">
    <location>
        <begin position="299"/>
        <end position="322"/>
    </location>
</feature>